<dbReference type="PANTHER" id="PTHR42951">
    <property type="entry name" value="METALLO-BETA-LACTAMASE DOMAIN-CONTAINING"/>
    <property type="match status" value="1"/>
</dbReference>
<dbReference type="RefSeq" id="WP_086696578.1">
    <property type="nucleotide sequence ID" value="NZ_BAAAOQ010000005.1"/>
</dbReference>
<dbReference type="SMART" id="SM00849">
    <property type="entry name" value="Lactamase_B"/>
    <property type="match status" value="1"/>
</dbReference>
<reference evidence="3" key="1">
    <citation type="journal article" date="2019" name="Int. J. Syst. Evol. Microbiol.">
        <title>The Global Catalogue of Microorganisms (GCM) 10K type strain sequencing project: providing services to taxonomists for standard genome sequencing and annotation.</title>
        <authorList>
            <consortium name="The Broad Institute Genomics Platform"/>
            <consortium name="The Broad Institute Genome Sequencing Center for Infectious Disease"/>
            <person name="Wu L."/>
            <person name="Ma J."/>
        </authorList>
    </citation>
    <scope>NUCLEOTIDE SEQUENCE [LARGE SCALE GENOMIC DNA]</scope>
    <source>
        <strain evidence="3">JCM 14924</strain>
    </source>
</reference>
<gene>
    <name evidence="2" type="ORF">GCM10009787_18730</name>
</gene>
<dbReference type="CDD" id="cd16282">
    <property type="entry name" value="metallo-hydrolase-like_MBL-fold"/>
    <property type="match status" value="1"/>
</dbReference>
<comment type="caution">
    <text evidence="2">The sequence shown here is derived from an EMBL/GenBank/DDBJ whole genome shotgun (WGS) entry which is preliminary data.</text>
</comment>
<evidence type="ECO:0000313" key="3">
    <source>
        <dbReference type="Proteomes" id="UP001501391"/>
    </source>
</evidence>
<name>A0ABP5N604_9ACTN</name>
<dbReference type="InterPro" id="IPR050855">
    <property type="entry name" value="NDM-1-like"/>
</dbReference>
<keyword evidence="3" id="KW-1185">Reference proteome</keyword>
<dbReference type="PANTHER" id="PTHR42951:SF4">
    <property type="entry name" value="ACYL-COENZYME A THIOESTERASE MBLAC2"/>
    <property type="match status" value="1"/>
</dbReference>
<proteinExistence type="predicted"/>
<dbReference type="InterPro" id="IPR001279">
    <property type="entry name" value="Metallo-B-lactamas"/>
</dbReference>
<evidence type="ECO:0000259" key="1">
    <source>
        <dbReference type="SMART" id="SM00849"/>
    </source>
</evidence>
<dbReference type="EMBL" id="BAAAOQ010000005">
    <property type="protein sequence ID" value="GAA2194107.1"/>
    <property type="molecule type" value="Genomic_DNA"/>
</dbReference>
<dbReference type="Gene3D" id="3.60.15.10">
    <property type="entry name" value="Ribonuclease Z/Hydroxyacylglutathione hydrolase-like"/>
    <property type="match status" value="1"/>
</dbReference>
<sequence>MTLQQVRSEMREIARSVYAWVQPDGGWCLNNAGLVLDGECAVLVDTAATERRTRVLAEAVGALAPAGPDFLVNTHFHGDHTFGNSYFKPRATIIAHENCARDQIAAGPGLRGLWPDVEWGETPVLGPDVTYSGDEAAVHAGGRRIALLHPGPAHTTGDTVVWLPDDGVLFTGDVVWSRSTPFCLMGSVTGSLAAIERLRALGAETVVPGHGPVGGAELLEETASYLNWLVEVADSGLRAGRSVLETARTTDLGAWAGLLDAERIVGNLHRSYAELAGAVPGAPIDVAMAFGEMVEFHGGLPVCRA</sequence>
<dbReference type="SUPFAM" id="SSF56281">
    <property type="entry name" value="Metallo-hydrolase/oxidoreductase"/>
    <property type="match status" value="1"/>
</dbReference>
<accession>A0ABP5N604</accession>
<dbReference type="InterPro" id="IPR036866">
    <property type="entry name" value="RibonucZ/Hydroxyglut_hydro"/>
</dbReference>
<feature type="domain" description="Metallo-beta-lactamase" evidence="1">
    <location>
        <begin position="29"/>
        <end position="210"/>
    </location>
</feature>
<organism evidence="2 3">
    <name type="scientific">Streptomyces bangladeshensis</name>
    <dbReference type="NCBI Taxonomy" id="295352"/>
    <lineage>
        <taxon>Bacteria</taxon>
        <taxon>Bacillati</taxon>
        <taxon>Actinomycetota</taxon>
        <taxon>Actinomycetes</taxon>
        <taxon>Kitasatosporales</taxon>
        <taxon>Streptomycetaceae</taxon>
        <taxon>Streptomyces</taxon>
    </lineage>
</organism>
<protein>
    <submittedName>
        <fullName evidence="2">MBL fold metallo-hydrolase</fullName>
    </submittedName>
</protein>
<evidence type="ECO:0000313" key="2">
    <source>
        <dbReference type="EMBL" id="GAA2194107.1"/>
    </source>
</evidence>
<dbReference type="Proteomes" id="UP001501391">
    <property type="component" value="Unassembled WGS sequence"/>
</dbReference>
<dbReference type="Pfam" id="PF00753">
    <property type="entry name" value="Lactamase_B"/>
    <property type="match status" value="1"/>
</dbReference>